<proteinExistence type="predicted"/>
<protein>
    <submittedName>
        <fullName evidence="2">Uncharacterized protein</fullName>
    </submittedName>
</protein>
<dbReference type="WBParaSite" id="PS1159_v2.g17196.t1">
    <property type="protein sequence ID" value="PS1159_v2.g17196.t1"/>
    <property type="gene ID" value="PS1159_v2.g17196"/>
</dbReference>
<organism evidence="1 2">
    <name type="scientific">Panagrolaimus sp. PS1159</name>
    <dbReference type="NCBI Taxonomy" id="55785"/>
    <lineage>
        <taxon>Eukaryota</taxon>
        <taxon>Metazoa</taxon>
        <taxon>Ecdysozoa</taxon>
        <taxon>Nematoda</taxon>
        <taxon>Chromadorea</taxon>
        <taxon>Rhabditida</taxon>
        <taxon>Tylenchina</taxon>
        <taxon>Panagrolaimomorpha</taxon>
        <taxon>Panagrolaimoidea</taxon>
        <taxon>Panagrolaimidae</taxon>
        <taxon>Panagrolaimus</taxon>
    </lineage>
</organism>
<name>A0AC35FG56_9BILA</name>
<sequence>MAAISFSSLPWIFQKRFTEICDTETMKKFQQLSHGIQKLSNNRKICNSIQIGYEKPKFLPGIIYQNIKLSSIKNIEILDEMIIDLVQTKITKEFIQSFSFIASQLKIVCFQIEFNALKELLERNLKSFAFSGRIEFKNIHENLEYLIHRMSEIDEVV</sequence>
<evidence type="ECO:0000313" key="2">
    <source>
        <dbReference type="WBParaSite" id="PS1159_v2.g17196.t1"/>
    </source>
</evidence>
<dbReference type="Proteomes" id="UP000887580">
    <property type="component" value="Unplaced"/>
</dbReference>
<accession>A0AC35FG56</accession>
<evidence type="ECO:0000313" key="1">
    <source>
        <dbReference type="Proteomes" id="UP000887580"/>
    </source>
</evidence>
<reference evidence="2" key="1">
    <citation type="submission" date="2022-11" db="UniProtKB">
        <authorList>
            <consortium name="WormBaseParasite"/>
        </authorList>
    </citation>
    <scope>IDENTIFICATION</scope>
</reference>